<evidence type="ECO:0000313" key="3">
    <source>
        <dbReference type="EMBL" id="SEG07045.1"/>
    </source>
</evidence>
<dbReference type="GO" id="GO:0003677">
    <property type="term" value="F:DNA binding"/>
    <property type="evidence" value="ECO:0007669"/>
    <property type="project" value="InterPro"/>
</dbReference>
<dbReference type="InterPro" id="IPR003115">
    <property type="entry name" value="ParB_N"/>
</dbReference>
<dbReference type="GO" id="GO:0005694">
    <property type="term" value="C:chromosome"/>
    <property type="evidence" value="ECO:0007669"/>
    <property type="project" value="TreeGrafter"/>
</dbReference>
<dbReference type="SUPFAM" id="SSF109709">
    <property type="entry name" value="KorB DNA-binding domain-like"/>
    <property type="match status" value="1"/>
</dbReference>
<dbReference type="Proteomes" id="UP000236753">
    <property type="component" value="Unassembled WGS sequence"/>
</dbReference>
<evidence type="ECO:0000259" key="2">
    <source>
        <dbReference type="SMART" id="SM00470"/>
    </source>
</evidence>
<reference evidence="3 4" key="1">
    <citation type="submission" date="2016-10" db="EMBL/GenBank/DDBJ databases">
        <authorList>
            <person name="de Groot N.N."/>
        </authorList>
    </citation>
    <scope>NUCLEOTIDE SEQUENCE [LARGE SCALE GENOMIC DNA]</scope>
    <source>
        <strain evidence="3 4">Nm13</strain>
    </source>
</reference>
<accession>A0A1H5X6G8</accession>
<dbReference type="CDD" id="cd16398">
    <property type="entry name" value="KorB_N_like"/>
    <property type="match status" value="1"/>
</dbReference>
<proteinExistence type="inferred from homology"/>
<comment type="similarity">
    <text evidence="1">Belongs to the ParB family.</text>
</comment>
<dbReference type="AlphaFoldDB" id="A0A1H5X6G8"/>
<dbReference type="Gene3D" id="3.90.1530.30">
    <property type="match status" value="1"/>
</dbReference>
<dbReference type="NCBIfam" id="TIGR00180">
    <property type="entry name" value="parB_part"/>
    <property type="match status" value="1"/>
</dbReference>
<dbReference type="PANTHER" id="PTHR33375:SF1">
    <property type="entry name" value="CHROMOSOME-PARTITIONING PROTEIN PARB-RELATED"/>
    <property type="match status" value="1"/>
</dbReference>
<dbReference type="RefSeq" id="WP_103967211.1">
    <property type="nucleotide sequence ID" value="NZ_FNUX01000024.1"/>
</dbReference>
<evidence type="ECO:0000256" key="1">
    <source>
        <dbReference type="ARBA" id="ARBA00006295"/>
    </source>
</evidence>
<dbReference type="InterPro" id="IPR050336">
    <property type="entry name" value="Chromosome_partition/occlusion"/>
</dbReference>
<dbReference type="InterPro" id="IPR004437">
    <property type="entry name" value="ParB/RepB/Spo0J"/>
</dbReference>
<dbReference type="InterPro" id="IPR036086">
    <property type="entry name" value="ParB/Sulfiredoxin_sf"/>
</dbReference>
<dbReference type="Gene3D" id="1.10.10.730">
    <property type="entry name" value="KorB DNA-binding domain"/>
    <property type="match status" value="1"/>
</dbReference>
<name>A0A1H5X6G8_9PROT</name>
<dbReference type="SMART" id="SM00470">
    <property type="entry name" value="ParB"/>
    <property type="match status" value="1"/>
</dbReference>
<sequence>MKKNVDTLKEPQKDKISTVDSLDLPLNLIEEDPNQPRTEFDPITLQELADTIRLRGVKTPISVHPNLNKDGHFIINHGARRYRASILAGKKSIPAFIDSDYTQSDQLIENLQRDNLTAREIADFIGRQVSKGLKSVEVAKEIGKSEGFVSQHLTLLNLPDPIAKLFNSGEIRDVMIINDLVRAYRQDQSRLTKWLHNPDQEITRSSIKLFREFIKNKDTHYPEVDDITHEEITAASASPIPTTKCHSPLLTMVKLIDEFYLIIKKENNVLDKTLTLLSKEEKNQLTFLLNKLVTFGKTIKGD</sequence>
<dbReference type="InterPro" id="IPR013741">
    <property type="entry name" value="KorB_domain"/>
</dbReference>
<dbReference type="EMBL" id="FNUX01000024">
    <property type="protein sequence ID" value="SEG07045.1"/>
    <property type="molecule type" value="Genomic_DNA"/>
</dbReference>
<organism evidence="3 4">
    <name type="scientific">Nitrosomonas ureae</name>
    <dbReference type="NCBI Taxonomy" id="44577"/>
    <lineage>
        <taxon>Bacteria</taxon>
        <taxon>Pseudomonadati</taxon>
        <taxon>Pseudomonadota</taxon>
        <taxon>Betaproteobacteria</taxon>
        <taxon>Nitrosomonadales</taxon>
        <taxon>Nitrosomonadaceae</taxon>
        <taxon>Nitrosomonas</taxon>
    </lineage>
</organism>
<dbReference type="InterPro" id="IPR042075">
    <property type="entry name" value="KorB_DNA-db"/>
</dbReference>
<dbReference type="SUPFAM" id="SSF110849">
    <property type="entry name" value="ParB/Sulfiredoxin"/>
    <property type="match status" value="1"/>
</dbReference>
<protein>
    <submittedName>
        <fullName evidence="3">Chromosome partitioning protein, ParB family</fullName>
    </submittedName>
</protein>
<gene>
    <name evidence="3" type="ORF">SAMN05216334_12427</name>
</gene>
<dbReference type="GO" id="GO:0007059">
    <property type="term" value="P:chromosome segregation"/>
    <property type="evidence" value="ECO:0007669"/>
    <property type="project" value="TreeGrafter"/>
</dbReference>
<dbReference type="PANTHER" id="PTHR33375">
    <property type="entry name" value="CHROMOSOME-PARTITIONING PROTEIN PARB-RELATED"/>
    <property type="match status" value="1"/>
</dbReference>
<evidence type="ECO:0000313" key="4">
    <source>
        <dbReference type="Proteomes" id="UP000236753"/>
    </source>
</evidence>
<dbReference type="Pfam" id="PF02195">
    <property type="entry name" value="ParB_N"/>
    <property type="match status" value="1"/>
</dbReference>
<dbReference type="Pfam" id="PF08535">
    <property type="entry name" value="KorB"/>
    <property type="match status" value="1"/>
</dbReference>
<dbReference type="Gene3D" id="6.10.250.140">
    <property type="match status" value="1"/>
</dbReference>
<dbReference type="OrthoDB" id="9796891at2"/>
<feature type="domain" description="ParB-like N-terminal" evidence="2">
    <location>
        <begin position="22"/>
        <end position="111"/>
    </location>
</feature>